<dbReference type="AlphaFoldDB" id="A0A2H0KCG7"/>
<gene>
    <name evidence="1" type="ORF">COV91_04920</name>
</gene>
<name>A0A2H0KCG7_9BACT</name>
<comment type="caution">
    <text evidence="1">The sequence shown here is derived from an EMBL/GenBank/DDBJ whole genome shotgun (WGS) entry which is preliminary data.</text>
</comment>
<organism evidence="1 2">
    <name type="scientific">Candidatus Taylorbacteria bacterium CG11_big_fil_rev_8_21_14_0_20_46_11</name>
    <dbReference type="NCBI Taxonomy" id="1975025"/>
    <lineage>
        <taxon>Bacteria</taxon>
        <taxon>Candidatus Tayloriibacteriota</taxon>
    </lineage>
</organism>
<dbReference type="EMBL" id="PCVG01000064">
    <property type="protein sequence ID" value="PIQ68283.1"/>
    <property type="molecule type" value="Genomic_DNA"/>
</dbReference>
<sequence>MKFGFKRACIQEEDALLVFLLYTVSMNASRNAVPLTKEEKEKLLAKSALKVQPVLEKQWGVEFPYFSTAIQTSKRK</sequence>
<protein>
    <submittedName>
        <fullName evidence="1">Uncharacterized protein</fullName>
    </submittedName>
</protein>
<evidence type="ECO:0000313" key="1">
    <source>
        <dbReference type="EMBL" id="PIQ68283.1"/>
    </source>
</evidence>
<proteinExistence type="predicted"/>
<dbReference type="Proteomes" id="UP000229342">
    <property type="component" value="Unassembled WGS sequence"/>
</dbReference>
<accession>A0A2H0KCG7</accession>
<evidence type="ECO:0000313" key="2">
    <source>
        <dbReference type="Proteomes" id="UP000229342"/>
    </source>
</evidence>
<reference evidence="1 2" key="1">
    <citation type="submission" date="2017-09" db="EMBL/GenBank/DDBJ databases">
        <title>Depth-based differentiation of microbial function through sediment-hosted aquifers and enrichment of novel symbionts in the deep terrestrial subsurface.</title>
        <authorList>
            <person name="Probst A.J."/>
            <person name="Ladd B."/>
            <person name="Jarett J.K."/>
            <person name="Geller-Mcgrath D.E."/>
            <person name="Sieber C.M."/>
            <person name="Emerson J.B."/>
            <person name="Anantharaman K."/>
            <person name="Thomas B.C."/>
            <person name="Malmstrom R."/>
            <person name="Stieglmeier M."/>
            <person name="Klingl A."/>
            <person name="Woyke T."/>
            <person name="Ryan C.M."/>
            <person name="Banfield J.F."/>
        </authorList>
    </citation>
    <scope>NUCLEOTIDE SEQUENCE [LARGE SCALE GENOMIC DNA]</scope>
    <source>
        <strain evidence="1">CG11_big_fil_rev_8_21_14_0_20_46_11</strain>
    </source>
</reference>